<dbReference type="NCBIfam" id="TIGR02773">
    <property type="entry name" value="addB_Gpos"/>
    <property type="match status" value="1"/>
</dbReference>
<keyword evidence="9" id="KW-0067">ATP-binding</keyword>
<evidence type="ECO:0000256" key="9">
    <source>
        <dbReference type="ARBA" id="ARBA00022840"/>
    </source>
</evidence>
<evidence type="ECO:0000259" key="15">
    <source>
        <dbReference type="Pfam" id="PF12705"/>
    </source>
</evidence>
<dbReference type="Gene3D" id="3.90.320.10">
    <property type="match status" value="1"/>
</dbReference>
<evidence type="ECO:0000313" key="18">
    <source>
        <dbReference type="Proteomes" id="UP001276854"/>
    </source>
</evidence>
<evidence type="ECO:0000256" key="1">
    <source>
        <dbReference type="ARBA" id="ARBA00022485"/>
    </source>
</evidence>
<dbReference type="Gene3D" id="3.40.50.300">
    <property type="entry name" value="P-loop containing nucleotide triphosphate hydrolases"/>
    <property type="match status" value="4"/>
</dbReference>
<keyword evidence="10" id="KW-0408">Iron</keyword>
<sequence>MSLQFILGGSGSGKTRRLYTELIRQSAKEPDTHFFAIVPEQFTMQTQKEIVSLHPNFGVMNIDIVSFKRLAYRIFEELAIINPQILDDMGKSMVLRKVSADKKKSLVFYKEHLSKAGFISQLKSMLSELYQYGITPQMLTEKIPDSLSPVLAQKLSDITVVYEGFKEYIEGKFITSEEILDVLCNQLPRSELIKNSVIALDGYTGFTPVQYRILELFFRYSKKVVITVTMDPGENMSRKTGVQELFYMSRLMIKKLNDLAKFTGISREKDILLTDHPAVRFMKEEKDAACYLDFLEQNLYRYTGKTLNGQPESIHLYQTRNPSEEVAFVIRSMEENIRKNGLRYRDMAVITGDLSSYANEIIHQFQLSRVPFFLDDKKSILKNPMVELIRAAIEIVQKDFSYESVFRYLRTGLIVSPEHMDQADRLENYVIAMGIRGFKRWEAPFEGWYKGARELNLVELNQFKEAIMGPLKCLREEFKREDSTVKTMTAAVTALLMETGIEEKMLDFEKKFQEMGEFALSKEYGQVYGLVMDLFDRLAGLLGDEHVSRREYGEILDAGFAEIKVGVIPAAVDRVVVGDITRTRLDHIKVLYFVGVNDGLVPVKKEKSSLFTDREREFLSDHSIELAPTSMEEGFRQRFYLYLALTKPEKELVLSYSAMDGSGKSRRPSTLIGELKKLFPDLKESAPGEGGVPLNLREAKSRLAAGMREYGTGGGDNRLLELLKAFLSSPEYREEGTRLIEAAFYVYQQKGIGKAAAKALYGPVINGSVTRMEQYASCAYAHFLNYGLELMERQEYELAAMDIGNLFHDSIDLWFGRMKEEGRDFKTLTEEERQAMVHECVTKVTEEYGNTVLKSSARNAYLAGKVERITDRTVWALTEQLKKGDFTPVGFEVSFSADDHLKAMRLPLSKDEAVHLRGRIDRMDLCEDEEAVYVKIIDYKSGSTAFDLTSLYYGLQLQLVVYMDAALEIEERKRPDKQVVPAGIFYYNINDPVVDKDGEMTEEEISGRILKQLRMNGLVNTDLNAIAHLDHEIETESDVIPVAMKNGIIQEARSSVAGGNRFSALRQYVQEKLKTEGREILDGVIDVNPYKQSNRTACDYCPYHAVCGFDLKTEGYGFKKFKALKSEEIWPVIEGEAEEGEEHGNHLDRGTESSH</sequence>
<dbReference type="InterPro" id="IPR038726">
    <property type="entry name" value="PDDEXK_AddAB-type"/>
</dbReference>
<dbReference type="RefSeq" id="WP_318062271.1">
    <property type="nucleotide sequence ID" value="NZ_JAWONS010000002.1"/>
</dbReference>
<evidence type="ECO:0000256" key="6">
    <source>
        <dbReference type="ARBA" id="ARBA00022801"/>
    </source>
</evidence>
<dbReference type="SUPFAM" id="SSF52540">
    <property type="entry name" value="P-loop containing nucleoside triphosphate hydrolases"/>
    <property type="match status" value="1"/>
</dbReference>
<dbReference type="Proteomes" id="UP001276854">
    <property type="component" value="Unassembled WGS sequence"/>
</dbReference>
<evidence type="ECO:0000256" key="5">
    <source>
        <dbReference type="ARBA" id="ARBA00022763"/>
    </source>
</evidence>
<evidence type="ECO:0000256" key="7">
    <source>
        <dbReference type="ARBA" id="ARBA00022806"/>
    </source>
</evidence>
<evidence type="ECO:0000256" key="13">
    <source>
        <dbReference type="ARBA" id="ARBA00023204"/>
    </source>
</evidence>
<keyword evidence="2" id="KW-0540">Nuclease</keyword>
<keyword evidence="12" id="KW-0238">DNA-binding</keyword>
<proteinExistence type="predicted"/>
<dbReference type="InterPro" id="IPR049035">
    <property type="entry name" value="ADDB_N"/>
</dbReference>
<keyword evidence="4" id="KW-0547">Nucleotide-binding</keyword>
<evidence type="ECO:0000256" key="3">
    <source>
        <dbReference type="ARBA" id="ARBA00022723"/>
    </source>
</evidence>
<feature type="domain" description="ATP-dependent helicase/deoxyribonuclease subunit B N-terminal" evidence="16">
    <location>
        <begin position="5"/>
        <end position="282"/>
    </location>
</feature>
<dbReference type="PANTHER" id="PTHR30591">
    <property type="entry name" value="RECBCD ENZYME SUBUNIT RECC"/>
    <property type="match status" value="1"/>
</dbReference>
<dbReference type="InterPro" id="IPR014140">
    <property type="entry name" value="DNA_helicase_suAddB"/>
</dbReference>
<dbReference type="EMBL" id="JAWONS010000002">
    <property type="protein sequence ID" value="MDW2795990.1"/>
    <property type="molecule type" value="Genomic_DNA"/>
</dbReference>
<evidence type="ECO:0000256" key="14">
    <source>
        <dbReference type="SAM" id="MobiDB-lite"/>
    </source>
</evidence>
<evidence type="ECO:0000256" key="10">
    <source>
        <dbReference type="ARBA" id="ARBA00023004"/>
    </source>
</evidence>
<evidence type="ECO:0000256" key="11">
    <source>
        <dbReference type="ARBA" id="ARBA00023014"/>
    </source>
</evidence>
<dbReference type="Pfam" id="PF12705">
    <property type="entry name" value="PDDEXK_1"/>
    <property type="match status" value="1"/>
</dbReference>
<keyword evidence="18" id="KW-1185">Reference proteome</keyword>
<reference evidence="17 18" key="1">
    <citation type="submission" date="2023-10" db="EMBL/GenBank/DDBJ databases">
        <title>A novel Glycoside Hydrolase 43-Like Enzyme from Clostrdium boliviensis is an Endo-xylanase, and a Candidate for Xylooligosaccharides Production from Different Xylan Substrates.</title>
        <authorList>
            <person name="Alvarez M.T."/>
            <person name="Rocabado-Villegas L.R."/>
            <person name="Salas-Veizaga D.M."/>
            <person name="Linares-Pasten J.A."/>
            <person name="Gudmundsdottir E.E."/>
            <person name="Hreggvidsson G.O."/>
            <person name="Adlercreutz P."/>
            <person name="Nordberg Karlsson E."/>
        </authorList>
    </citation>
    <scope>NUCLEOTIDE SEQUENCE [LARGE SCALE GENOMIC DNA]</scope>
    <source>
        <strain evidence="17 18">E-1</strain>
    </source>
</reference>
<dbReference type="GO" id="GO:0004386">
    <property type="term" value="F:helicase activity"/>
    <property type="evidence" value="ECO:0007669"/>
    <property type="project" value="UniProtKB-KW"/>
</dbReference>
<evidence type="ECO:0000259" key="16">
    <source>
        <dbReference type="Pfam" id="PF21445"/>
    </source>
</evidence>
<evidence type="ECO:0000256" key="4">
    <source>
        <dbReference type="ARBA" id="ARBA00022741"/>
    </source>
</evidence>
<keyword evidence="11" id="KW-0411">Iron-sulfur</keyword>
<keyword evidence="3" id="KW-0479">Metal-binding</keyword>
<feature type="region of interest" description="Disordered" evidence="14">
    <location>
        <begin position="1135"/>
        <end position="1155"/>
    </location>
</feature>
<dbReference type="InterPro" id="IPR027417">
    <property type="entry name" value="P-loop_NTPase"/>
</dbReference>
<keyword evidence="1" id="KW-0004">4Fe-4S</keyword>
<gene>
    <name evidence="17" type="primary">addB</name>
    <name evidence="17" type="ORF">RZO55_00115</name>
</gene>
<keyword evidence="8" id="KW-0269">Exonuclease</keyword>
<organism evidence="17 18">
    <name type="scientific">Clostridium boliviensis</name>
    <dbReference type="NCBI Taxonomy" id="318465"/>
    <lineage>
        <taxon>Bacteria</taxon>
        <taxon>Bacillati</taxon>
        <taxon>Bacillota</taxon>
        <taxon>Clostridia</taxon>
        <taxon>Eubacteriales</taxon>
        <taxon>Clostridiaceae</taxon>
        <taxon>Clostridium</taxon>
    </lineage>
</organism>
<evidence type="ECO:0000256" key="8">
    <source>
        <dbReference type="ARBA" id="ARBA00022839"/>
    </source>
</evidence>
<accession>A0ABU4GGC0</accession>
<name>A0ABU4GGC0_9CLOT</name>
<keyword evidence="5" id="KW-0227">DNA damage</keyword>
<comment type="caution">
    <text evidence="17">The sequence shown here is derived from an EMBL/GenBank/DDBJ whole genome shotgun (WGS) entry which is preliminary data.</text>
</comment>
<protein>
    <submittedName>
        <fullName evidence="17">Helicase-exonuclease AddAB subunit AddB</fullName>
    </submittedName>
</protein>
<keyword evidence="13" id="KW-0234">DNA repair</keyword>
<keyword evidence="7 17" id="KW-0347">Helicase</keyword>
<feature type="domain" description="PD-(D/E)XK endonuclease-like" evidence="15">
    <location>
        <begin position="768"/>
        <end position="1107"/>
    </location>
</feature>
<evidence type="ECO:0000313" key="17">
    <source>
        <dbReference type="EMBL" id="MDW2795990.1"/>
    </source>
</evidence>
<evidence type="ECO:0000256" key="2">
    <source>
        <dbReference type="ARBA" id="ARBA00022722"/>
    </source>
</evidence>
<dbReference type="InterPro" id="IPR011604">
    <property type="entry name" value="PDDEXK-like_dom_sf"/>
</dbReference>
<dbReference type="Pfam" id="PF21445">
    <property type="entry name" value="ADDB_N"/>
    <property type="match status" value="1"/>
</dbReference>
<evidence type="ECO:0000256" key="12">
    <source>
        <dbReference type="ARBA" id="ARBA00023125"/>
    </source>
</evidence>
<feature type="compositionally biased region" description="Basic and acidic residues" evidence="14">
    <location>
        <begin position="1142"/>
        <end position="1155"/>
    </location>
</feature>
<dbReference type="PANTHER" id="PTHR30591:SF1">
    <property type="entry name" value="RECBCD ENZYME SUBUNIT RECC"/>
    <property type="match status" value="1"/>
</dbReference>
<keyword evidence="6" id="KW-0378">Hydrolase</keyword>